<protein>
    <submittedName>
        <fullName evidence="7">ABC-2 type transport system permease protein</fullName>
    </submittedName>
</protein>
<gene>
    <name evidence="7" type="ORF">J2S41_001426</name>
</gene>
<evidence type="ECO:0000256" key="1">
    <source>
        <dbReference type="ARBA" id="ARBA00004141"/>
    </source>
</evidence>
<dbReference type="Pfam" id="PF01061">
    <property type="entry name" value="ABC2_membrane"/>
    <property type="match status" value="1"/>
</dbReference>
<feature type="domain" description="ABC-2 type transporter transmembrane" evidence="6">
    <location>
        <begin position="10"/>
        <end position="206"/>
    </location>
</feature>
<dbReference type="InterPro" id="IPR052902">
    <property type="entry name" value="ABC-2_transporter"/>
</dbReference>
<feature type="transmembrane region" description="Helical" evidence="5">
    <location>
        <begin position="223"/>
        <end position="241"/>
    </location>
</feature>
<dbReference type="AlphaFoldDB" id="A0AAE4C859"/>
<comment type="caution">
    <text evidence="7">The sequence shown here is derived from an EMBL/GenBank/DDBJ whole genome shotgun (WGS) entry which is preliminary data.</text>
</comment>
<organism evidence="7 8">
    <name type="scientific">Catenuloplanes atrovinosus</name>
    <dbReference type="NCBI Taxonomy" id="137266"/>
    <lineage>
        <taxon>Bacteria</taxon>
        <taxon>Bacillati</taxon>
        <taxon>Actinomycetota</taxon>
        <taxon>Actinomycetes</taxon>
        <taxon>Micromonosporales</taxon>
        <taxon>Micromonosporaceae</taxon>
        <taxon>Catenuloplanes</taxon>
    </lineage>
</organism>
<accession>A0AAE4C859</accession>
<keyword evidence="3 5" id="KW-1133">Transmembrane helix</keyword>
<evidence type="ECO:0000259" key="6">
    <source>
        <dbReference type="Pfam" id="PF01061"/>
    </source>
</evidence>
<evidence type="ECO:0000256" key="4">
    <source>
        <dbReference type="ARBA" id="ARBA00023136"/>
    </source>
</evidence>
<evidence type="ECO:0000313" key="7">
    <source>
        <dbReference type="EMBL" id="MDR7274648.1"/>
    </source>
</evidence>
<feature type="transmembrane region" description="Helical" evidence="5">
    <location>
        <begin position="49"/>
        <end position="76"/>
    </location>
</feature>
<evidence type="ECO:0000256" key="2">
    <source>
        <dbReference type="ARBA" id="ARBA00022692"/>
    </source>
</evidence>
<feature type="transmembrane region" description="Helical" evidence="5">
    <location>
        <begin position="161"/>
        <end position="181"/>
    </location>
</feature>
<feature type="transmembrane region" description="Helical" evidence="5">
    <location>
        <begin position="96"/>
        <end position="123"/>
    </location>
</feature>
<comment type="subcellular location">
    <subcellularLocation>
        <location evidence="1">Membrane</location>
        <topology evidence="1">Multi-pass membrane protein</topology>
    </subcellularLocation>
</comment>
<dbReference type="GO" id="GO:0140359">
    <property type="term" value="F:ABC-type transporter activity"/>
    <property type="evidence" value="ECO:0007669"/>
    <property type="project" value="InterPro"/>
</dbReference>
<dbReference type="RefSeq" id="WP_310364621.1">
    <property type="nucleotide sequence ID" value="NZ_JAVDYB010000001.1"/>
</dbReference>
<dbReference type="GO" id="GO:0016020">
    <property type="term" value="C:membrane"/>
    <property type="evidence" value="ECO:0007669"/>
    <property type="project" value="UniProtKB-SubCell"/>
</dbReference>
<sequence length="247" mass="26088">MNRVVSIGGAELLLLWRNRLALFNALLLPPVFGLLFVPRMSGTGISPAAAATLIGGMIGVILAIVVYHNLVGAYVARREELTLKRLRAGTPNAAEILAGTASPAVSIALAQSLLTVVVAAVYLELPVPANPLLLAVGLFGGVAVFVVLAAASAIVTSTIELAQITTTPMLLACFLGAGLWFPLDDLPAPVRTVFELLPLGPVIELITLGWAGTETLSDAFRPLLLLAAWTAAGITIIQRWFRWEPRR</sequence>
<evidence type="ECO:0000256" key="5">
    <source>
        <dbReference type="SAM" id="Phobius"/>
    </source>
</evidence>
<dbReference type="InterPro" id="IPR013525">
    <property type="entry name" value="ABC2_TM"/>
</dbReference>
<evidence type="ECO:0000313" key="8">
    <source>
        <dbReference type="Proteomes" id="UP001183643"/>
    </source>
</evidence>
<dbReference type="PANTHER" id="PTHR43027:SF2">
    <property type="entry name" value="TRANSPORT PERMEASE PROTEIN"/>
    <property type="match status" value="1"/>
</dbReference>
<reference evidence="7" key="1">
    <citation type="submission" date="2023-07" db="EMBL/GenBank/DDBJ databases">
        <title>Sequencing the genomes of 1000 actinobacteria strains.</title>
        <authorList>
            <person name="Klenk H.-P."/>
        </authorList>
    </citation>
    <scope>NUCLEOTIDE SEQUENCE</scope>
    <source>
        <strain evidence="7">DSM 44707</strain>
    </source>
</reference>
<evidence type="ECO:0000256" key="3">
    <source>
        <dbReference type="ARBA" id="ARBA00022989"/>
    </source>
</evidence>
<dbReference type="PANTHER" id="PTHR43027">
    <property type="entry name" value="DOXORUBICIN RESISTANCE ABC TRANSPORTER PERMEASE PROTEIN DRRC-RELATED"/>
    <property type="match status" value="1"/>
</dbReference>
<keyword evidence="4 5" id="KW-0472">Membrane</keyword>
<dbReference type="Proteomes" id="UP001183643">
    <property type="component" value="Unassembled WGS sequence"/>
</dbReference>
<dbReference type="EMBL" id="JAVDYB010000001">
    <property type="protein sequence ID" value="MDR7274648.1"/>
    <property type="molecule type" value="Genomic_DNA"/>
</dbReference>
<keyword evidence="2 5" id="KW-0812">Transmembrane</keyword>
<keyword evidence="8" id="KW-1185">Reference proteome</keyword>
<name>A0AAE4C859_9ACTN</name>
<feature type="transmembrane region" description="Helical" evidence="5">
    <location>
        <begin position="132"/>
        <end position="155"/>
    </location>
</feature>
<proteinExistence type="predicted"/>
<feature type="transmembrane region" description="Helical" evidence="5">
    <location>
        <begin position="20"/>
        <end position="37"/>
    </location>
</feature>